<feature type="region of interest" description="Disordered" evidence="1">
    <location>
        <begin position="1"/>
        <end position="44"/>
    </location>
</feature>
<dbReference type="Pfam" id="PF09994">
    <property type="entry name" value="T6SS_Tle1-like_cat"/>
    <property type="match status" value="1"/>
</dbReference>
<evidence type="ECO:0000313" key="4">
    <source>
        <dbReference type="Proteomes" id="UP000313645"/>
    </source>
</evidence>
<feature type="compositionally biased region" description="Basic and acidic residues" evidence="1">
    <location>
        <begin position="1"/>
        <end position="12"/>
    </location>
</feature>
<dbReference type="PANTHER" id="PTHR33840">
    <property type="match status" value="1"/>
</dbReference>
<organism evidence="3 4">
    <name type="scientific">Marinobacter halodurans</name>
    <dbReference type="NCBI Taxonomy" id="2528979"/>
    <lineage>
        <taxon>Bacteria</taxon>
        <taxon>Pseudomonadati</taxon>
        <taxon>Pseudomonadota</taxon>
        <taxon>Gammaproteobacteria</taxon>
        <taxon>Pseudomonadales</taxon>
        <taxon>Marinobacteraceae</taxon>
        <taxon>Marinobacter</taxon>
    </lineage>
</organism>
<evidence type="ECO:0000313" key="3">
    <source>
        <dbReference type="EMBL" id="TBW52572.1"/>
    </source>
</evidence>
<dbReference type="PANTHER" id="PTHR33840:SF1">
    <property type="entry name" value="TLE1 PHOSPHOLIPASE DOMAIN-CONTAINING PROTEIN"/>
    <property type="match status" value="1"/>
</dbReference>
<keyword evidence="4" id="KW-1185">Reference proteome</keyword>
<feature type="domain" description="T6SS Phospholipase effector Tle1-like catalytic" evidence="2">
    <location>
        <begin position="228"/>
        <end position="340"/>
    </location>
</feature>
<accession>A0ABY1ZHF2</accession>
<dbReference type="Proteomes" id="UP000313645">
    <property type="component" value="Unassembled WGS sequence"/>
</dbReference>
<evidence type="ECO:0000259" key="2">
    <source>
        <dbReference type="Pfam" id="PF09994"/>
    </source>
</evidence>
<comment type="caution">
    <text evidence="3">The sequence shown here is derived from an EMBL/GenBank/DDBJ whole genome shotgun (WGS) entry which is preliminary data.</text>
</comment>
<protein>
    <submittedName>
        <fullName evidence="3">DUF2235 domain-containing protein</fullName>
    </submittedName>
</protein>
<gene>
    <name evidence="3" type="ORF">EZI54_16150</name>
</gene>
<dbReference type="InterPro" id="IPR018712">
    <property type="entry name" value="Tle1-like_cat"/>
</dbReference>
<name>A0ABY1ZHF2_9GAMM</name>
<sequence>MSRRQETERQRESVSPQSPFPAKQVEPLSSSVRATETTTLEKEPETHLEIGLFTDGTLNNADNSQTYRDQIKEECLAPFERGEISQAECEYRLGLALGTSYTNAPSNVAKLADLYIESRKVEGDKVTQRLVEYAPGIGTETGDGDSLEGMSTGLGDTGILSQVDDAFLRVAQRIYRLELKSTIASLSFDLFGFSRGAAAARHAAHEINRGPEGSLGKALKAMGIDWPRQVVIRFVGLFDSVAAVVSAKRGDLSPSNDRNDPVKIYLDPGKVEQAVHLVASDERRKNFALNSLRNPDATLPDNYREIALPGVHSDVGGGYPNSMREDVLLTPLQHVSLSWFENAEDTPQWHALEALKKQKDAEGWIGVNCLPVRSSERPNPSPSELGPESEASLEIYHHIDPGRAPHGSRDAELALRMVRQMRGEYSRVTLKLMHQLAVQADVPLRSIDPTNDAYRLPDELAPVAENLSEQILAGAASASLSMSQESLLRQRYIHYSADYSPIKFLALGEPAALELPEVVCPYAPTESGERIVYPNH</sequence>
<dbReference type="EMBL" id="SJDL01000027">
    <property type="protein sequence ID" value="TBW52572.1"/>
    <property type="molecule type" value="Genomic_DNA"/>
</dbReference>
<evidence type="ECO:0000256" key="1">
    <source>
        <dbReference type="SAM" id="MobiDB-lite"/>
    </source>
</evidence>
<reference evidence="3 4" key="1">
    <citation type="submission" date="2019-02" db="EMBL/GenBank/DDBJ databases">
        <title>Marinobacter halodurans sp. nov., a marine bacterium isolated from sea tidal flat.</title>
        <authorList>
            <person name="Yoo Y."/>
            <person name="Lee D.W."/>
            <person name="Kim B.S."/>
            <person name="Kim J.-J."/>
        </authorList>
    </citation>
    <scope>NUCLEOTIDE SEQUENCE [LARGE SCALE GENOMIC DNA]</scope>
    <source>
        <strain evidence="3 4">YJ-S3-2</strain>
    </source>
</reference>
<proteinExistence type="predicted"/>